<feature type="domain" description="Vps53 C-terminal" evidence="10">
    <location>
        <begin position="595"/>
        <end position="671"/>
    </location>
</feature>
<feature type="coiled-coil region" evidence="7">
    <location>
        <begin position="113"/>
        <end position="147"/>
    </location>
</feature>
<protein>
    <submittedName>
        <fullName evidence="11">Uncharacterized protein</fullName>
    </submittedName>
</protein>
<keyword evidence="5" id="KW-0333">Golgi apparatus</keyword>
<dbReference type="EMBL" id="KZ303487">
    <property type="protein sequence ID" value="PIA19406.1"/>
    <property type="molecule type" value="Genomic_DNA"/>
</dbReference>
<dbReference type="PANTHER" id="PTHR12820">
    <property type="entry name" value="VACUOLAR SORTING PROTEIN 53"/>
    <property type="match status" value="1"/>
</dbReference>
<evidence type="ECO:0000256" key="5">
    <source>
        <dbReference type="ARBA" id="ARBA00023034"/>
    </source>
</evidence>
<dbReference type="GO" id="GO:0005829">
    <property type="term" value="C:cytosol"/>
    <property type="evidence" value="ECO:0007669"/>
    <property type="project" value="GOC"/>
</dbReference>
<dbReference type="GO" id="GO:0010008">
    <property type="term" value="C:endosome membrane"/>
    <property type="evidence" value="ECO:0007669"/>
    <property type="project" value="UniProtKB-SubCell"/>
</dbReference>
<keyword evidence="7" id="KW-0175">Coiled coil</keyword>
<sequence length="749" mass="78387">MSSSSSSSSSSKRQVLESTDFSAARFVDGLLPDAAALSGVEAVRARISQQREAAQHAVGQRQRAAADSGRQTAGVTETTAAIATLHGRVTAMRGAAQRAERMVFDMTQDIKALDAAKRNVAATAAAVQQLQQLAAATARLREECEQQRLGDAATTVAAIDGLRKAVAGLRRVRAVEALARAAEAQQRAAGDVAVAAVQRAFDAQGRLVASTASVARDACRCSAAAGARARVVDWYCGEQLRAYGALFPGDAAAVEHVARRYAWLRRILRNAVDDHAHVFPDDWRMPAQITRRFTVATRNALDTAVSAGAHADAATLAAAIGETRAFEAQCDQRFAPSQHGEAAFGGLISGAFAPLVEKAVRGECVQLEQLVQRLGAQHDDMADEAGVLASGAELLYQMREALRRGAAVAAGDALADLARGLAHTLDTYAHAVLTPRLGRAVAGASSSTTAALDGLAASAAVANTADYCAAAAEQLERRLAERVDAHVSFSGSRDVLLGAATAAITTLVDCATATVAPALAALPTQHWDAVQAVGDQSAYVAQAAAAVDAAVATARHHLTAPRHFRAFSDRLAARFAERLVAAIGACRRVSEVGAEQLLLDAQALRAVLLAAPGAAPPAYARIVARGFGRAEALLKALLAPARPTALAERFLLLFPAAPRDTFRLVLRLKGLSPPDFAMYERALEGMCGGSETQADDSEEQVADTKPLVTPLEAPDAKLETQGAPEPGESAVRARLNENLRRFMGGMRLA</sequence>
<feature type="region of interest" description="Disordered" evidence="8">
    <location>
        <begin position="54"/>
        <end position="73"/>
    </location>
</feature>
<keyword evidence="4" id="KW-0967">Endosome</keyword>
<dbReference type="STRING" id="763665.A0A2G5BK66"/>
<dbReference type="GO" id="GO:0042147">
    <property type="term" value="P:retrograde transport, endosome to Golgi"/>
    <property type="evidence" value="ECO:0007669"/>
    <property type="project" value="InterPro"/>
</dbReference>
<accession>A0A2G5BK66</accession>
<dbReference type="InterPro" id="IPR039766">
    <property type="entry name" value="Vps53"/>
</dbReference>
<reference evidence="11 12" key="1">
    <citation type="journal article" date="2015" name="Genome Biol. Evol.">
        <title>Phylogenomic analyses indicate that early fungi evolved digesting cell walls of algal ancestors of land plants.</title>
        <authorList>
            <person name="Chang Y."/>
            <person name="Wang S."/>
            <person name="Sekimoto S."/>
            <person name="Aerts A.L."/>
            <person name="Choi C."/>
            <person name="Clum A."/>
            <person name="LaButti K.M."/>
            <person name="Lindquist E.A."/>
            <person name="Yee Ngan C."/>
            <person name="Ohm R.A."/>
            <person name="Salamov A.A."/>
            <person name="Grigoriev I.V."/>
            <person name="Spatafora J.W."/>
            <person name="Berbee M.L."/>
        </authorList>
    </citation>
    <scope>NUCLEOTIDE SEQUENCE [LARGE SCALE GENOMIC DNA]</scope>
    <source>
        <strain evidence="11 12">NRRL 1564</strain>
    </source>
</reference>
<dbReference type="OrthoDB" id="10261632at2759"/>
<evidence type="ECO:0000259" key="9">
    <source>
        <dbReference type="Pfam" id="PF04100"/>
    </source>
</evidence>
<evidence type="ECO:0000256" key="7">
    <source>
        <dbReference type="SAM" id="Coils"/>
    </source>
</evidence>
<name>A0A2G5BK66_COERN</name>
<dbReference type="Pfam" id="PF04100">
    <property type="entry name" value="Vps53_N"/>
    <property type="match status" value="1"/>
</dbReference>
<evidence type="ECO:0000256" key="2">
    <source>
        <dbReference type="ARBA" id="ARBA00004481"/>
    </source>
</evidence>
<dbReference type="InterPro" id="IPR031745">
    <property type="entry name" value="Vps53_C"/>
</dbReference>
<evidence type="ECO:0000256" key="3">
    <source>
        <dbReference type="ARBA" id="ARBA00008628"/>
    </source>
</evidence>
<keyword evidence="6" id="KW-0472">Membrane</keyword>
<dbReference type="PANTHER" id="PTHR12820:SF0">
    <property type="entry name" value="VACUOLAR PROTEIN SORTING-ASSOCIATED PROTEIN 53 HOMOLOG"/>
    <property type="match status" value="1"/>
</dbReference>
<evidence type="ECO:0000256" key="1">
    <source>
        <dbReference type="ARBA" id="ARBA00004150"/>
    </source>
</evidence>
<dbReference type="AlphaFoldDB" id="A0A2G5BK66"/>
<dbReference type="Pfam" id="PF16854">
    <property type="entry name" value="VPS53_C"/>
    <property type="match status" value="1"/>
</dbReference>
<evidence type="ECO:0000256" key="4">
    <source>
        <dbReference type="ARBA" id="ARBA00022753"/>
    </source>
</evidence>
<proteinExistence type="inferred from homology"/>
<feature type="domain" description="Vps53 N-terminal" evidence="9">
    <location>
        <begin position="20"/>
        <end position="371"/>
    </location>
</feature>
<dbReference type="GO" id="GO:0000938">
    <property type="term" value="C:GARP complex"/>
    <property type="evidence" value="ECO:0007669"/>
    <property type="project" value="InterPro"/>
</dbReference>
<comment type="similarity">
    <text evidence="3">Belongs to the VPS53 family.</text>
</comment>
<organism evidence="11 12">
    <name type="scientific">Coemansia reversa (strain ATCC 12441 / NRRL 1564)</name>
    <dbReference type="NCBI Taxonomy" id="763665"/>
    <lineage>
        <taxon>Eukaryota</taxon>
        <taxon>Fungi</taxon>
        <taxon>Fungi incertae sedis</taxon>
        <taxon>Zoopagomycota</taxon>
        <taxon>Kickxellomycotina</taxon>
        <taxon>Kickxellomycetes</taxon>
        <taxon>Kickxellales</taxon>
        <taxon>Kickxellaceae</taxon>
        <taxon>Coemansia</taxon>
    </lineage>
</organism>
<evidence type="ECO:0000259" key="10">
    <source>
        <dbReference type="Pfam" id="PF16854"/>
    </source>
</evidence>
<keyword evidence="12" id="KW-1185">Reference proteome</keyword>
<comment type="subcellular location">
    <subcellularLocation>
        <location evidence="2">Endosome membrane</location>
        <topology evidence="2">Peripheral membrane protein</topology>
    </subcellularLocation>
    <subcellularLocation>
        <location evidence="1">Golgi apparatus</location>
        <location evidence="1">trans-Golgi network membrane</location>
        <topology evidence="1">Peripheral membrane protein</topology>
    </subcellularLocation>
</comment>
<dbReference type="Proteomes" id="UP000242474">
    <property type="component" value="Unassembled WGS sequence"/>
</dbReference>
<evidence type="ECO:0000313" key="11">
    <source>
        <dbReference type="EMBL" id="PIA19406.1"/>
    </source>
</evidence>
<feature type="region of interest" description="Disordered" evidence="8">
    <location>
        <begin position="688"/>
        <end position="728"/>
    </location>
</feature>
<gene>
    <name evidence="11" type="ORF">COEREDRAFT_13360</name>
</gene>
<evidence type="ECO:0000313" key="12">
    <source>
        <dbReference type="Proteomes" id="UP000242474"/>
    </source>
</evidence>
<dbReference type="InterPro" id="IPR007234">
    <property type="entry name" value="Vps53_N"/>
</dbReference>
<evidence type="ECO:0000256" key="6">
    <source>
        <dbReference type="ARBA" id="ARBA00023136"/>
    </source>
</evidence>
<evidence type="ECO:0000256" key="8">
    <source>
        <dbReference type="SAM" id="MobiDB-lite"/>
    </source>
</evidence>